<dbReference type="InterPro" id="IPR013783">
    <property type="entry name" value="Ig-like_fold"/>
</dbReference>
<keyword evidence="1" id="KW-0732">Signal</keyword>
<proteinExistence type="predicted"/>
<dbReference type="RefSeq" id="WP_138835132.1">
    <property type="nucleotide sequence ID" value="NZ_VCNI01000001.1"/>
</dbReference>
<accession>A0ABY2WRC1</accession>
<reference evidence="3 4" key="1">
    <citation type="submission" date="2019-05" db="EMBL/GenBank/DDBJ databases">
        <title>Flagellimonas sp. AsT0115, sp. nov., isolated from a marine red algae, Asparagopsis taxiformis.</title>
        <authorList>
            <person name="Kim J."/>
            <person name="Jeong S.E."/>
            <person name="Jeon C.O."/>
        </authorList>
    </citation>
    <scope>NUCLEOTIDE SEQUENCE [LARGE SCALE GENOMIC DNA]</scope>
    <source>
        <strain evidence="3 4">AsT0115</strain>
    </source>
</reference>
<dbReference type="InterPro" id="IPR052387">
    <property type="entry name" value="Fibrocystin"/>
</dbReference>
<name>A0ABY2WRC1_9FLAO</name>
<sequence>MGKKTPLCLCLLIVGFLILSCQDESPKDTAAVNLPYISSFSPAEGKAGKTTVNISGGNYGVSAEEITVKFEGIAAKINAVSETGIEVIVPENAKSGRISLISNNNISFSTKDFTVIETPEPKIKKFDPGFGSVGTEVTVYGKNFGSTLEENLVKFNGIEATVTEITDGGLKVIVPGGDVHGPITVRVEEVTGTSSYYFGNELSFSGFEPAESYAGHTITLNGSNFLSSVPISIYFNDLKASIQGITDTQIEVEVPLNVMDGPITLSSPRQSIVSDKDFLVIPPPTISQMDPLEGPIGTKVTITGTDFDLGVISVTFNGVEAEVTSSSDEQIEVTVPNEATTGLIEVSVGGQIIQSGDNEFEVIVP</sequence>
<evidence type="ECO:0000313" key="4">
    <source>
        <dbReference type="Proteomes" id="UP000751614"/>
    </source>
</evidence>
<keyword evidence="4" id="KW-1185">Reference proteome</keyword>
<protein>
    <recommendedName>
        <fullName evidence="2">IPT/TIG domain-containing protein</fullName>
    </recommendedName>
</protein>
<evidence type="ECO:0000256" key="1">
    <source>
        <dbReference type="ARBA" id="ARBA00022729"/>
    </source>
</evidence>
<feature type="domain" description="IPT/TIG" evidence="2">
    <location>
        <begin position="201"/>
        <end position="281"/>
    </location>
</feature>
<dbReference type="Pfam" id="PF01833">
    <property type="entry name" value="TIG"/>
    <property type="match status" value="4"/>
</dbReference>
<feature type="domain" description="IPT/TIG" evidence="2">
    <location>
        <begin position="283"/>
        <end position="363"/>
    </location>
</feature>
<dbReference type="PANTHER" id="PTHR46769:SF2">
    <property type="entry name" value="FIBROCYSTIN-L ISOFORM 2 PRECURSOR-RELATED"/>
    <property type="match status" value="1"/>
</dbReference>
<dbReference type="Proteomes" id="UP000751614">
    <property type="component" value="Unassembled WGS sequence"/>
</dbReference>
<dbReference type="SUPFAM" id="SSF81296">
    <property type="entry name" value="E set domains"/>
    <property type="match status" value="4"/>
</dbReference>
<gene>
    <name evidence="3" type="ORF">FGG15_08350</name>
</gene>
<dbReference type="PANTHER" id="PTHR46769">
    <property type="entry name" value="POLYCYSTIC KIDNEY AND HEPATIC DISEASE 1 (AUTOSOMAL RECESSIVE)-LIKE 1"/>
    <property type="match status" value="1"/>
</dbReference>
<feature type="domain" description="IPT/TIG" evidence="2">
    <location>
        <begin position="120"/>
        <end position="199"/>
    </location>
</feature>
<dbReference type="EMBL" id="VCNI01000001">
    <property type="protein sequence ID" value="TMU57540.1"/>
    <property type="molecule type" value="Genomic_DNA"/>
</dbReference>
<comment type="caution">
    <text evidence="3">The sequence shown here is derived from an EMBL/GenBank/DDBJ whole genome shotgun (WGS) entry which is preliminary data.</text>
</comment>
<dbReference type="SMART" id="SM00429">
    <property type="entry name" value="IPT"/>
    <property type="match status" value="4"/>
</dbReference>
<feature type="domain" description="IPT/TIG" evidence="2">
    <location>
        <begin position="34"/>
        <end position="116"/>
    </location>
</feature>
<evidence type="ECO:0000313" key="3">
    <source>
        <dbReference type="EMBL" id="TMU57540.1"/>
    </source>
</evidence>
<evidence type="ECO:0000259" key="2">
    <source>
        <dbReference type="SMART" id="SM00429"/>
    </source>
</evidence>
<organism evidence="3 4">
    <name type="scientific">Flagellimonas algicola</name>
    <dbReference type="NCBI Taxonomy" id="2583815"/>
    <lineage>
        <taxon>Bacteria</taxon>
        <taxon>Pseudomonadati</taxon>
        <taxon>Bacteroidota</taxon>
        <taxon>Flavobacteriia</taxon>
        <taxon>Flavobacteriales</taxon>
        <taxon>Flavobacteriaceae</taxon>
        <taxon>Flagellimonas</taxon>
    </lineage>
</organism>
<dbReference type="Gene3D" id="2.60.40.10">
    <property type="entry name" value="Immunoglobulins"/>
    <property type="match status" value="4"/>
</dbReference>
<dbReference type="InterPro" id="IPR014756">
    <property type="entry name" value="Ig_E-set"/>
</dbReference>
<dbReference type="PROSITE" id="PS51257">
    <property type="entry name" value="PROKAR_LIPOPROTEIN"/>
    <property type="match status" value="1"/>
</dbReference>
<dbReference type="InterPro" id="IPR002909">
    <property type="entry name" value="IPT_dom"/>
</dbReference>